<organism evidence="3 4">
    <name type="scientific">Aequitasia blattaphilus</name>
    <dbReference type="NCBI Taxonomy" id="2949332"/>
    <lineage>
        <taxon>Bacteria</taxon>
        <taxon>Bacillati</taxon>
        <taxon>Bacillota</taxon>
        <taxon>Clostridia</taxon>
        <taxon>Lachnospirales</taxon>
        <taxon>Lachnospiraceae</taxon>
        <taxon>Aequitasia</taxon>
    </lineage>
</organism>
<gene>
    <name evidence="3" type="ORF">NK125_01370</name>
</gene>
<sequence>MKKKLKKTTTKKTKNKGVFPSVAIALLYALIFCGYIPSTSYLSNVSSYSFSLSQLLRGMVIPFVIVFIVSLTILLLASFVTKRGASVVHILLLTILFLVWIESVFLNRGLPQLTGEADLFRSPGRLLLDMVIWLVILICALVYWKILSKNFKFLLFVTTFLYIFGMAEGLLLQNPQENVERISATTVLDESSFSKKDNVVFLLLDAMSTGLVMDYLDENPEMSEELEGFVLFKNNMETASSTQYSLPSILRGENYENGEISEDASLAFEDKNSLLQIFDKAGYDSYVSSTLAMYNYVGGDQKVEEQESSAVKVTPELYGQFSIRFVPYVAKNEIANKVGFATTVMLNGQQEDGNVLNAQKKNPINFDELTYFSLEYAANKKSSIKPTFHLHHVNGTHKPYTVGADGQPLTEEDNYTVQGLNGQNTWTWNHVMDFLKTLKDNDLYESSTIVILGDHGDRLFESSRTHAEYTGHAALLIKPPYNEGDLVVSKEPTSNGYLAEFIPKLHIEGENWKNLIQDLPEERSLLIGGTEVRTYKGTDVTKLEEVSKLEVTHDYSPTSLKVGTTYSLSTLNTDIPEIAYPLNCENGNLVNGWGLRMTDSHMTGEFLTEESPGTKLTANLGITYTKEREAADEQTYRITITDPVSKVSESKEIDVNKNYFELEQIQVSEDQTIRLEVEIDNFPSSGEATFYLTRIELSKGVKGAK</sequence>
<keyword evidence="1" id="KW-0472">Membrane</keyword>
<name>A0ABT1E867_9FIRM</name>
<keyword evidence="1" id="KW-0812">Transmembrane</keyword>
<evidence type="ECO:0000313" key="3">
    <source>
        <dbReference type="EMBL" id="MCP1101061.1"/>
    </source>
</evidence>
<dbReference type="InterPro" id="IPR017850">
    <property type="entry name" value="Alkaline_phosphatase_core_sf"/>
</dbReference>
<dbReference type="SUPFAM" id="SSF53649">
    <property type="entry name" value="Alkaline phosphatase-like"/>
    <property type="match status" value="1"/>
</dbReference>
<feature type="domain" description="Sulfatase N-terminal" evidence="2">
    <location>
        <begin position="198"/>
        <end position="466"/>
    </location>
</feature>
<dbReference type="Gene3D" id="3.40.720.10">
    <property type="entry name" value="Alkaline Phosphatase, subunit A"/>
    <property type="match status" value="1"/>
</dbReference>
<dbReference type="Proteomes" id="UP001523566">
    <property type="component" value="Unassembled WGS sequence"/>
</dbReference>
<comment type="caution">
    <text evidence="3">The sequence shown here is derived from an EMBL/GenBank/DDBJ whole genome shotgun (WGS) entry which is preliminary data.</text>
</comment>
<dbReference type="InterPro" id="IPR000917">
    <property type="entry name" value="Sulfatase_N"/>
</dbReference>
<protein>
    <submittedName>
        <fullName evidence="3">Sulfatase-like hydrolase/transferase</fullName>
    </submittedName>
</protein>
<evidence type="ECO:0000259" key="2">
    <source>
        <dbReference type="Pfam" id="PF00884"/>
    </source>
</evidence>
<evidence type="ECO:0000256" key="1">
    <source>
        <dbReference type="SAM" id="Phobius"/>
    </source>
</evidence>
<evidence type="ECO:0000313" key="4">
    <source>
        <dbReference type="Proteomes" id="UP001523566"/>
    </source>
</evidence>
<accession>A0ABT1E867</accession>
<keyword evidence="4" id="KW-1185">Reference proteome</keyword>
<feature type="transmembrane region" description="Helical" evidence="1">
    <location>
        <begin position="21"/>
        <end position="38"/>
    </location>
</feature>
<proteinExistence type="predicted"/>
<dbReference type="RefSeq" id="WP_262064843.1">
    <property type="nucleotide sequence ID" value="NZ_JAMXOD010000001.1"/>
</dbReference>
<reference evidence="3 4" key="1">
    <citation type="journal article" date="2022" name="Genome Biol. Evol.">
        <title>Host diet, physiology and behaviors set the stage for Lachnospiraceae cladogenesis.</title>
        <authorList>
            <person name="Vera-Ponce De Leon A."/>
            <person name="Schneider M."/>
            <person name="Jahnes B.C."/>
            <person name="Sadowski V."/>
            <person name="Camuy-Velez L.A."/>
            <person name="Duan J."/>
            <person name="Sabree Z.L."/>
        </authorList>
    </citation>
    <scope>NUCLEOTIDE SEQUENCE [LARGE SCALE GENOMIC DNA]</scope>
    <source>
        <strain evidence="3 4">PAL113</strain>
    </source>
</reference>
<dbReference type="Pfam" id="PF00884">
    <property type="entry name" value="Sulfatase"/>
    <property type="match status" value="1"/>
</dbReference>
<feature type="transmembrane region" description="Helical" evidence="1">
    <location>
        <begin position="58"/>
        <end position="80"/>
    </location>
</feature>
<feature type="transmembrane region" description="Helical" evidence="1">
    <location>
        <begin position="126"/>
        <end position="146"/>
    </location>
</feature>
<feature type="transmembrane region" description="Helical" evidence="1">
    <location>
        <begin position="153"/>
        <end position="172"/>
    </location>
</feature>
<keyword evidence="1" id="KW-1133">Transmembrane helix</keyword>
<feature type="transmembrane region" description="Helical" evidence="1">
    <location>
        <begin position="87"/>
        <end position="106"/>
    </location>
</feature>
<dbReference type="EMBL" id="JAMZFW010000001">
    <property type="protein sequence ID" value="MCP1101061.1"/>
    <property type="molecule type" value="Genomic_DNA"/>
</dbReference>